<evidence type="ECO:0000256" key="4">
    <source>
        <dbReference type="ARBA" id="ARBA00049984"/>
    </source>
</evidence>
<dbReference type="Gene3D" id="3.40.1230.10">
    <property type="entry name" value="MTH938-like"/>
    <property type="match status" value="1"/>
</dbReference>
<dbReference type="EMBL" id="JAZHXI010000001">
    <property type="protein sequence ID" value="KAL2075692.1"/>
    <property type="molecule type" value="Genomic_DNA"/>
</dbReference>
<sequence>MAPIRALSRPTIRELSAFLLSPPTQQHPIRCISHLTRSAPSHLPSKPFTRNLSLTTSKLASPKPQTRDRGPASSEDTQTDFAALNVLGNTPAPSTSIDACLWDGFHLNSGVKISGGTGVLLVAGEAFAWRPWESSTEGGKQFSLVNKKGQWDVGDEAWGLLGLVWPKPDLLILGLGRDMRPISPRTRQFINSLGIRVDISDTRNAAAQFNLLATERGVSTIAAALIPMGFREGVGVESGDK</sequence>
<dbReference type="Proteomes" id="UP001595075">
    <property type="component" value="Unassembled WGS sequence"/>
</dbReference>
<dbReference type="PANTHER" id="PTHR21192:SF2">
    <property type="entry name" value="NADH DEHYDROGENASE [UBIQUINONE] 1 ALPHA SUBCOMPLEX ASSEMBLY FACTOR 3"/>
    <property type="match status" value="1"/>
</dbReference>
<comment type="caution">
    <text evidence="6">The sequence shown here is derived from an EMBL/GenBank/DDBJ whole genome shotgun (WGS) entry which is preliminary data.</text>
</comment>
<organism evidence="6 7">
    <name type="scientific">Oculimacula yallundae</name>
    <dbReference type="NCBI Taxonomy" id="86028"/>
    <lineage>
        <taxon>Eukaryota</taxon>
        <taxon>Fungi</taxon>
        <taxon>Dikarya</taxon>
        <taxon>Ascomycota</taxon>
        <taxon>Pezizomycotina</taxon>
        <taxon>Leotiomycetes</taxon>
        <taxon>Helotiales</taxon>
        <taxon>Ploettnerulaceae</taxon>
        <taxon>Oculimacula</taxon>
    </lineage>
</organism>
<accession>A0ABR4D1J6</accession>
<dbReference type="PANTHER" id="PTHR21192">
    <property type="entry name" value="NUCLEAR PROTEIN E3-3"/>
    <property type="match status" value="1"/>
</dbReference>
<evidence type="ECO:0000313" key="6">
    <source>
        <dbReference type="EMBL" id="KAL2075692.1"/>
    </source>
</evidence>
<protein>
    <recommendedName>
        <fullName evidence="2">NADH dehydrogenase [ubiquinone] 1 alpha subcomplex assembly factor 3</fullName>
    </recommendedName>
</protein>
<proteinExistence type="inferred from homology"/>
<feature type="region of interest" description="Disordered" evidence="5">
    <location>
        <begin position="42"/>
        <end position="76"/>
    </location>
</feature>
<comment type="subcellular location">
    <subcellularLocation>
        <location evidence="1">Mitochondrion</location>
    </subcellularLocation>
</comment>
<dbReference type="InterPro" id="IPR007523">
    <property type="entry name" value="NDUFAF3/AAMDC"/>
</dbReference>
<gene>
    <name evidence="6" type="ORF">VTL71DRAFT_635</name>
</gene>
<keyword evidence="7" id="KW-1185">Reference proteome</keyword>
<feature type="compositionally biased region" description="Polar residues" evidence="5">
    <location>
        <begin position="48"/>
        <end position="59"/>
    </location>
</feature>
<dbReference type="SUPFAM" id="SSF64076">
    <property type="entry name" value="MTH938-like"/>
    <property type="match status" value="1"/>
</dbReference>
<dbReference type="InterPro" id="IPR034095">
    <property type="entry name" value="NDUF3"/>
</dbReference>
<dbReference type="CDD" id="cd05125">
    <property type="entry name" value="Mth938_2P1-like"/>
    <property type="match status" value="1"/>
</dbReference>
<keyword evidence="3" id="KW-0496">Mitochondrion</keyword>
<evidence type="ECO:0000256" key="5">
    <source>
        <dbReference type="SAM" id="MobiDB-lite"/>
    </source>
</evidence>
<evidence type="ECO:0000256" key="1">
    <source>
        <dbReference type="ARBA" id="ARBA00004173"/>
    </source>
</evidence>
<evidence type="ECO:0000256" key="3">
    <source>
        <dbReference type="ARBA" id="ARBA00023128"/>
    </source>
</evidence>
<evidence type="ECO:0000313" key="7">
    <source>
        <dbReference type="Proteomes" id="UP001595075"/>
    </source>
</evidence>
<reference evidence="6 7" key="1">
    <citation type="journal article" date="2024" name="Commun. Biol.">
        <title>Comparative genomic analysis of thermophilic fungi reveals convergent evolutionary adaptations and gene losses.</title>
        <authorList>
            <person name="Steindorff A.S."/>
            <person name="Aguilar-Pontes M.V."/>
            <person name="Robinson A.J."/>
            <person name="Andreopoulos B."/>
            <person name="LaButti K."/>
            <person name="Kuo A."/>
            <person name="Mondo S."/>
            <person name="Riley R."/>
            <person name="Otillar R."/>
            <person name="Haridas S."/>
            <person name="Lipzen A."/>
            <person name="Grimwood J."/>
            <person name="Schmutz J."/>
            <person name="Clum A."/>
            <person name="Reid I.D."/>
            <person name="Moisan M.C."/>
            <person name="Butler G."/>
            <person name="Nguyen T.T.M."/>
            <person name="Dewar K."/>
            <person name="Conant G."/>
            <person name="Drula E."/>
            <person name="Henrissat B."/>
            <person name="Hansel C."/>
            <person name="Singer S."/>
            <person name="Hutchinson M.I."/>
            <person name="de Vries R.P."/>
            <person name="Natvig D.O."/>
            <person name="Powell A.J."/>
            <person name="Tsang A."/>
            <person name="Grigoriev I.V."/>
        </authorList>
    </citation>
    <scope>NUCLEOTIDE SEQUENCE [LARGE SCALE GENOMIC DNA]</scope>
    <source>
        <strain evidence="6 7">CBS 494.80</strain>
    </source>
</reference>
<name>A0ABR4D1J6_9HELO</name>
<evidence type="ECO:0000256" key="2">
    <source>
        <dbReference type="ARBA" id="ARBA00021776"/>
    </source>
</evidence>
<dbReference type="Pfam" id="PF04430">
    <property type="entry name" value="DUF498"/>
    <property type="match status" value="1"/>
</dbReference>
<dbReference type="InterPro" id="IPR036748">
    <property type="entry name" value="MTH938-like_sf"/>
</dbReference>
<comment type="similarity">
    <text evidence="4">Belongs to the NDUFAF3 family.</text>
</comment>